<comment type="caution">
    <text evidence="11">The sequence shown here is derived from an EMBL/GenBank/DDBJ whole genome shotgun (WGS) entry which is preliminary data.</text>
</comment>
<reference evidence="11 12" key="1">
    <citation type="submission" date="2024-05" db="EMBL/GenBank/DDBJ databases">
        <authorList>
            <person name="Wallberg A."/>
        </authorList>
    </citation>
    <scope>NUCLEOTIDE SEQUENCE [LARGE SCALE GENOMIC DNA]</scope>
</reference>
<dbReference type="PANTHER" id="PTHR18843">
    <property type="entry name" value="TORSIN-1A-INTERACTING PROTEIN"/>
    <property type="match status" value="1"/>
</dbReference>
<dbReference type="InterPro" id="IPR046753">
    <property type="entry name" value="TOIP1/2_C"/>
</dbReference>
<keyword evidence="6" id="KW-0472">Membrane</keyword>
<evidence type="ECO:0000256" key="5">
    <source>
        <dbReference type="ARBA" id="ARBA00022989"/>
    </source>
</evidence>
<keyword evidence="4" id="KW-0812">Transmembrane</keyword>
<dbReference type="AlphaFoldDB" id="A0AAV2S7N6"/>
<keyword evidence="3" id="KW-0597">Phosphoprotein</keyword>
<dbReference type="InterPro" id="IPR038599">
    <property type="entry name" value="LAP1C-like_C_sf"/>
</dbReference>
<feature type="non-terminal residue" evidence="11">
    <location>
        <position position="1"/>
    </location>
</feature>
<evidence type="ECO:0000256" key="7">
    <source>
        <dbReference type="ARBA" id="ARBA00023180"/>
    </source>
</evidence>
<sequence>ICLGEHRHIMYDVKSELYGRDRAKFKWELDQALQGLSSKHVAIIHNIEQIPGHAAMTFHAYCDNENAPHKRAILLLTLELSRSYEDISEDVLDVTIDDQLMKMWSKDLRETDVAAIISRMANSPILVKPESEAKVNRLCPKV</sequence>
<name>A0AAV2S7N6_MEGNR</name>
<evidence type="ECO:0000256" key="8">
    <source>
        <dbReference type="ARBA" id="ARBA00023242"/>
    </source>
</evidence>
<dbReference type="GO" id="GO:0005635">
    <property type="term" value="C:nuclear envelope"/>
    <property type="evidence" value="ECO:0007669"/>
    <property type="project" value="UniProtKB-SubCell"/>
</dbReference>
<keyword evidence="7" id="KW-0325">Glycoprotein</keyword>
<dbReference type="EMBL" id="CAXKWB010051863">
    <property type="protein sequence ID" value="CAL4171854.1"/>
    <property type="molecule type" value="Genomic_DNA"/>
</dbReference>
<keyword evidence="5" id="KW-1133">Transmembrane helix</keyword>
<accession>A0AAV2S7N6</accession>
<evidence type="ECO:0000313" key="12">
    <source>
        <dbReference type="Proteomes" id="UP001497623"/>
    </source>
</evidence>
<dbReference type="Pfam" id="PF05609">
    <property type="entry name" value="LAP1_C"/>
    <property type="match status" value="1"/>
</dbReference>
<comment type="similarity">
    <text evidence="2">Belongs to the TOR1AIP family.</text>
</comment>
<evidence type="ECO:0000256" key="1">
    <source>
        <dbReference type="ARBA" id="ARBA00004259"/>
    </source>
</evidence>
<organism evidence="11 12">
    <name type="scientific">Meganyctiphanes norvegica</name>
    <name type="common">Northern krill</name>
    <name type="synonym">Thysanopoda norvegica</name>
    <dbReference type="NCBI Taxonomy" id="48144"/>
    <lineage>
        <taxon>Eukaryota</taxon>
        <taxon>Metazoa</taxon>
        <taxon>Ecdysozoa</taxon>
        <taxon>Arthropoda</taxon>
        <taxon>Crustacea</taxon>
        <taxon>Multicrustacea</taxon>
        <taxon>Malacostraca</taxon>
        <taxon>Eumalacostraca</taxon>
        <taxon>Eucarida</taxon>
        <taxon>Euphausiacea</taxon>
        <taxon>Euphausiidae</taxon>
        <taxon>Meganyctiphanes</taxon>
    </lineage>
</organism>
<dbReference type="PANTHER" id="PTHR18843:SF7">
    <property type="entry name" value="LAMINA-ASSOCIATED POLYPEPTIDE 1B ISOFORM 1-RELATED"/>
    <property type="match status" value="1"/>
</dbReference>
<dbReference type="Gene3D" id="3.40.50.12190">
    <property type="match status" value="1"/>
</dbReference>
<feature type="domain" description="Torsin-1A-interacting protein 1/2 AAA+ activator" evidence="10">
    <location>
        <begin position="21"/>
        <end position="82"/>
    </location>
</feature>
<dbReference type="InterPro" id="IPR008662">
    <property type="entry name" value="TOIP1/2"/>
</dbReference>
<comment type="subcellular location">
    <subcellularLocation>
        <location evidence="9">Endomembrane system</location>
        <topology evidence="9">Single-pass membrane protein</topology>
    </subcellularLocation>
    <subcellularLocation>
        <location evidence="1">Nucleus envelope</location>
    </subcellularLocation>
</comment>
<evidence type="ECO:0000259" key="10">
    <source>
        <dbReference type="Pfam" id="PF05609"/>
    </source>
</evidence>
<keyword evidence="8" id="KW-0539">Nucleus</keyword>
<gene>
    <name evidence="11" type="ORF">MNOR_LOCUS34205</name>
</gene>
<dbReference type="Proteomes" id="UP001497623">
    <property type="component" value="Unassembled WGS sequence"/>
</dbReference>
<evidence type="ECO:0000256" key="4">
    <source>
        <dbReference type="ARBA" id="ARBA00022692"/>
    </source>
</evidence>
<evidence type="ECO:0000256" key="3">
    <source>
        <dbReference type="ARBA" id="ARBA00022553"/>
    </source>
</evidence>
<evidence type="ECO:0000256" key="9">
    <source>
        <dbReference type="ARBA" id="ARBA00037847"/>
    </source>
</evidence>
<evidence type="ECO:0000256" key="2">
    <source>
        <dbReference type="ARBA" id="ARBA00007860"/>
    </source>
</evidence>
<dbReference type="GO" id="GO:0016020">
    <property type="term" value="C:membrane"/>
    <property type="evidence" value="ECO:0007669"/>
    <property type="project" value="TreeGrafter"/>
</dbReference>
<protein>
    <recommendedName>
        <fullName evidence="10">Torsin-1A-interacting protein 1/2 AAA+ activator domain-containing protein</fullName>
    </recommendedName>
</protein>
<dbReference type="GO" id="GO:0061024">
    <property type="term" value="P:membrane organization"/>
    <property type="evidence" value="ECO:0007669"/>
    <property type="project" value="TreeGrafter"/>
</dbReference>
<evidence type="ECO:0000256" key="6">
    <source>
        <dbReference type="ARBA" id="ARBA00023136"/>
    </source>
</evidence>
<keyword evidence="12" id="KW-1185">Reference proteome</keyword>
<proteinExistence type="inferred from homology"/>
<dbReference type="GO" id="GO:0001671">
    <property type="term" value="F:ATPase activator activity"/>
    <property type="evidence" value="ECO:0007669"/>
    <property type="project" value="InterPro"/>
</dbReference>
<evidence type="ECO:0000313" key="11">
    <source>
        <dbReference type="EMBL" id="CAL4171854.1"/>
    </source>
</evidence>